<evidence type="ECO:0000256" key="9">
    <source>
        <dbReference type="ARBA" id="ARBA00022989"/>
    </source>
</evidence>
<dbReference type="KEGG" id="aace:A0U92_12065"/>
<proteinExistence type="inferred from homology"/>
<evidence type="ECO:0000313" key="19">
    <source>
        <dbReference type="Proteomes" id="UP000188937"/>
    </source>
</evidence>
<evidence type="ECO:0000256" key="10">
    <source>
        <dbReference type="ARBA" id="ARBA00023002"/>
    </source>
</evidence>
<dbReference type="GO" id="GO:0015078">
    <property type="term" value="F:proton transmembrane transporter activity"/>
    <property type="evidence" value="ECO:0007669"/>
    <property type="project" value="TreeGrafter"/>
</dbReference>
<dbReference type="AlphaFoldDB" id="A0A1U9KI50"/>
<dbReference type="RefSeq" id="WP_077813451.1">
    <property type="nucleotide sequence ID" value="NZ_CP014692.1"/>
</dbReference>
<dbReference type="EMBL" id="CP014692">
    <property type="protein sequence ID" value="AQS85399.1"/>
    <property type="molecule type" value="Genomic_DNA"/>
</dbReference>
<evidence type="ECO:0000256" key="1">
    <source>
        <dbReference type="ARBA" id="ARBA00004651"/>
    </source>
</evidence>
<evidence type="ECO:0000256" key="3">
    <source>
        <dbReference type="ARBA" id="ARBA00011700"/>
    </source>
</evidence>
<dbReference type="OrthoDB" id="2375888at2"/>
<evidence type="ECO:0000256" key="11">
    <source>
        <dbReference type="ARBA" id="ARBA00023136"/>
    </source>
</evidence>
<keyword evidence="8" id="KW-0249">Electron transport</keyword>
<keyword evidence="19" id="KW-1185">Reference proteome</keyword>
<feature type="transmembrane region" description="Helical" evidence="17">
    <location>
        <begin position="20"/>
        <end position="40"/>
    </location>
</feature>
<evidence type="ECO:0000256" key="12">
    <source>
        <dbReference type="ARBA" id="ARBA00025694"/>
    </source>
</evidence>
<evidence type="ECO:0000256" key="6">
    <source>
        <dbReference type="ARBA" id="ARBA00022475"/>
    </source>
</evidence>
<dbReference type="Pfam" id="PF03626">
    <property type="entry name" value="COX4_pro"/>
    <property type="match status" value="1"/>
</dbReference>
<comment type="subcellular location">
    <subcellularLocation>
        <location evidence="1">Cell membrane</location>
        <topology evidence="1">Multi-pass membrane protein</topology>
    </subcellularLocation>
</comment>
<gene>
    <name evidence="18" type="ORF">A0U92_12065</name>
</gene>
<dbReference type="PANTHER" id="PTHR36835:SF1">
    <property type="entry name" value="CYTOCHROME BO(3) UBIQUINOL OXIDASE SUBUNIT 4"/>
    <property type="match status" value="1"/>
</dbReference>
<keyword evidence="5" id="KW-0813">Transport</keyword>
<dbReference type="InterPro" id="IPR050968">
    <property type="entry name" value="Cytochrome_c_oxidase_bac_sub4"/>
</dbReference>
<dbReference type="GO" id="GO:0009319">
    <property type="term" value="C:cytochrome o ubiquinol oxidase complex"/>
    <property type="evidence" value="ECO:0007669"/>
    <property type="project" value="TreeGrafter"/>
</dbReference>
<keyword evidence="9 17" id="KW-1133">Transmembrane helix</keyword>
<organism evidence="18 19">
    <name type="scientific">Acetobacter aceti</name>
    <dbReference type="NCBI Taxonomy" id="435"/>
    <lineage>
        <taxon>Bacteria</taxon>
        <taxon>Pseudomonadati</taxon>
        <taxon>Pseudomonadota</taxon>
        <taxon>Alphaproteobacteria</taxon>
        <taxon>Acetobacterales</taxon>
        <taxon>Acetobacteraceae</taxon>
        <taxon>Acetobacter</taxon>
        <taxon>Acetobacter subgen. Acetobacter</taxon>
    </lineage>
</organism>
<evidence type="ECO:0000256" key="2">
    <source>
        <dbReference type="ARBA" id="ARBA00008079"/>
    </source>
</evidence>
<evidence type="ECO:0000313" key="18">
    <source>
        <dbReference type="EMBL" id="AQS85399.1"/>
    </source>
</evidence>
<dbReference type="GO" id="GO:0019646">
    <property type="term" value="P:aerobic electron transport chain"/>
    <property type="evidence" value="ECO:0007669"/>
    <property type="project" value="TreeGrafter"/>
</dbReference>
<protein>
    <recommendedName>
        <fullName evidence="4">Cytochrome bo(3) ubiquinol oxidase subunit 4</fullName>
    </recommendedName>
    <alternativeName>
        <fullName evidence="16">Cytochrome o ubiquinol oxidase subunit 4</fullName>
    </alternativeName>
    <alternativeName>
        <fullName evidence="13">Oxidase bo(3) subunit 4</fullName>
    </alternativeName>
    <alternativeName>
        <fullName evidence="14">Ubiquinol oxidase polypeptide IV</fullName>
    </alternativeName>
    <alternativeName>
        <fullName evidence="15">Ubiquinol oxidase subunit 4</fullName>
    </alternativeName>
</protein>
<dbReference type="GO" id="GO:0009486">
    <property type="term" value="F:cytochrome bo3 ubiquinol oxidase activity"/>
    <property type="evidence" value="ECO:0007669"/>
    <property type="project" value="InterPro"/>
</dbReference>
<evidence type="ECO:0000256" key="8">
    <source>
        <dbReference type="ARBA" id="ARBA00022982"/>
    </source>
</evidence>
<evidence type="ECO:0000256" key="16">
    <source>
        <dbReference type="ARBA" id="ARBA00032185"/>
    </source>
</evidence>
<dbReference type="STRING" id="435.A0U92_12065"/>
<accession>A0A1U9KI50</accession>
<reference evidence="18 19" key="1">
    <citation type="submission" date="2016-03" db="EMBL/GenBank/DDBJ databases">
        <title>Acetic acid bacteria sequencing.</title>
        <authorList>
            <person name="Brandt J."/>
            <person name="Jakob F."/>
            <person name="Vogel R.F."/>
        </authorList>
    </citation>
    <scope>NUCLEOTIDE SEQUENCE [LARGE SCALE GENOMIC DNA]</scope>
    <source>
        <strain evidence="18 19">TMW2.1153</strain>
    </source>
</reference>
<dbReference type="InterPro" id="IPR005171">
    <property type="entry name" value="Cyt_c_oxidase_su4_prok"/>
</dbReference>
<evidence type="ECO:0000256" key="4">
    <source>
        <dbReference type="ARBA" id="ARBA00014689"/>
    </source>
</evidence>
<dbReference type="GO" id="GO:0005886">
    <property type="term" value="C:plasma membrane"/>
    <property type="evidence" value="ECO:0007669"/>
    <property type="project" value="UniProtKB-SubCell"/>
</dbReference>
<comment type="function">
    <text evidence="12">Cytochrome bo(3) ubiquinol terminal oxidase is the component of the aerobic respiratory chain of E.coli that predominates when cells are grown at high aeration. Has proton pump activity across the membrane in addition to electron transfer, pumping 2 protons/electron.</text>
</comment>
<evidence type="ECO:0000256" key="7">
    <source>
        <dbReference type="ARBA" id="ARBA00022692"/>
    </source>
</evidence>
<evidence type="ECO:0000256" key="14">
    <source>
        <dbReference type="ARBA" id="ARBA00030211"/>
    </source>
</evidence>
<evidence type="ECO:0000256" key="13">
    <source>
        <dbReference type="ARBA" id="ARBA00030071"/>
    </source>
</evidence>
<dbReference type="Proteomes" id="UP000188937">
    <property type="component" value="Chromosome"/>
</dbReference>
<feature type="transmembrane region" description="Helical" evidence="17">
    <location>
        <begin position="47"/>
        <end position="70"/>
    </location>
</feature>
<keyword evidence="10" id="KW-0560">Oxidoreductase</keyword>
<evidence type="ECO:0000256" key="15">
    <source>
        <dbReference type="ARBA" id="ARBA00031887"/>
    </source>
</evidence>
<dbReference type="NCBIfam" id="TIGR02847">
    <property type="entry name" value="CyoD"/>
    <property type="match status" value="1"/>
</dbReference>
<sequence>MSNDHSAAHGGSSHGSATSYIIGFVLAVILTAAAFFVVMGHSLSPSATLTAITVLAAVQVVVHLIFFLHMNTTSEHAWDNKVFLFTLGFVMILIVGTLFIMDNTAAHMMSR</sequence>
<dbReference type="GO" id="GO:0015990">
    <property type="term" value="P:electron transport coupled proton transport"/>
    <property type="evidence" value="ECO:0007669"/>
    <property type="project" value="InterPro"/>
</dbReference>
<keyword evidence="7 17" id="KW-0812">Transmembrane</keyword>
<feature type="transmembrane region" description="Helical" evidence="17">
    <location>
        <begin position="82"/>
        <end position="101"/>
    </location>
</feature>
<comment type="subunit">
    <text evidence="3">Heterooctamer of two A chains, two B chains, two C chains and two D chains.</text>
</comment>
<evidence type="ECO:0000256" key="5">
    <source>
        <dbReference type="ARBA" id="ARBA00022448"/>
    </source>
</evidence>
<dbReference type="InterPro" id="IPR014210">
    <property type="entry name" value="Cyt_o_ubiqinol_oxidase_su4"/>
</dbReference>
<evidence type="ECO:0000256" key="17">
    <source>
        <dbReference type="SAM" id="Phobius"/>
    </source>
</evidence>
<dbReference type="PANTHER" id="PTHR36835">
    <property type="entry name" value="CYTOCHROME BO(3) UBIQUINOL OXIDASE SUBUNIT 4"/>
    <property type="match status" value="1"/>
</dbReference>
<keyword evidence="6" id="KW-1003">Cell membrane</keyword>
<name>A0A1U9KI50_ACEAC</name>
<comment type="similarity">
    <text evidence="2">Belongs to the cytochrome c oxidase bacterial subunit 4 family.</text>
</comment>
<keyword evidence="11 17" id="KW-0472">Membrane</keyword>